<organism evidence="1 2">
    <name type="scientific">Moorena producens 3L</name>
    <dbReference type="NCBI Taxonomy" id="489825"/>
    <lineage>
        <taxon>Bacteria</taxon>
        <taxon>Bacillati</taxon>
        <taxon>Cyanobacteriota</taxon>
        <taxon>Cyanophyceae</taxon>
        <taxon>Coleofasciculales</taxon>
        <taxon>Coleofasciculaceae</taxon>
        <taxon>Moorena</taxon>
    </lineage>
</organism>
<sequence>MVKKDRSEIVKTTYQFKMLPELYQKHLKNLLSESQLLFLNLVVIIIQDTKNVKLEKIAESLPLPIQFRSRRKKLQRFLSLPIFQIKSLWFPIIREWIFQRFNKQQKIYLALDRTNWKDKNLLMISLIYKNRAIPIYFELLSKLGSSNFSEQKKIISCCAFKLGIIELTTIP</sequence>
<evidence type="ECO:0000313" key="1">
    <source>
        <dbReference type="EMBL" id="EGJ30440.1"/>
    </source>
</evidence>
<dbReference type="HOGENOM" id="CLU_060706_1_0_3"/>
<dbReference type="AlphaFoldDB" id="F4XY43"/>
<proteinExistence type="predicted"/>
<evidence type="ECO:0008006" key="3">
    <source>
        <dbReference type="Google" id="ProtNLM"/>
    </source>
</evidence>
<reference evidence="2" key="1">
    <citation type="journal article" date="2011" name="Proc. Natl. Acad. Sci. U.S.A.">
        <title>Genomic insights into the physiology and ecology of the marine filamentous cyanobacterium Lyngbya majuscula.</title>
        <authorList>
            <person name="Jones A.C."/>
            <person name="Monroe E.A."/>
            <person name="Podell S."/>
            <person name="Hess W.R."/>
            <person name="Klages S."/>
            <person name="Esquenazi E."/>
            <person name="Niessen S."/>
            <person name="Hoover H."/>
            <person name="Rothmann M."/>
            <person name="Lasken R.S."/>
            <person name="Yates J.R.III."/>
            <person name="Reinhardt R."/>
            <person name="Kube M."/>
            <person name="Burkart M.D."/>
            <person name="Allen E.E."/>
            <person name="Dorrestein P.C."/>
            <person name="Gerwick W.H."/>
            <person name="Gerwick L."/>
        </authorList>
    </citation>
    <scope>NUCLEOTIDE SEQUENCE [LARGE SCALE GENOMIC DNA]</scope>
    <source>
        <strain evidence="2">3L</strain>
    </source>
</reference>
<dbReference type="EMBL" id="GL890953">
    <property type="protein sequence ID" value="EGJ30440.1"/>
    <property type="molecule type" value="Genomic_DNA"/>
</dbReference>
<dbReference type="eggNOG" id="COG3385">
    <property type="taxonomic scope" value="Bacteria"/>
</dbReference>
<gene>
    <name evidence="1" type="ORF">LYNGBM3L_50020</name>
</gene>
<evidence type="ECO:0000313" key="2">
    <source>
        <dbReference type="Proteomes" id="UP000003959"/>
    </source>
</evidence>
<protein>
    <recommendedName>
        <fullName evidence="3">Transposase</fullName>
    </recommendedName>
</protein>
<keyword evidence="2" id="KW-1185">Reference proteome</keyword>
<dbReference type="Proteomes" id="UP000003959">
    <property type="component" value="Unassembled WGS sequence"/>
</dbReference>
<name>F4XY43_9CYAN</name>
<accession>F4XY43</accession>